<organism evidence="2 3">
    <name type="scientific">Geotalea uraniireducens</name>
    <dbReference type="NCBI Taxonomy" id="351604"/>
    <lineage>
        <taxon>Bacteria</taxon>
        <taxon>Pseudomonadati</taxon>
        <taxon>Thermodesulfobacteriota</taxon>
        <taxon>Desulfuromonadia</taxon>
        <taxon>Geobacterales</taxon>
        <taxon>Geobacteraceae</taxon>
        <taxon>Geotalea</taxon>
    </lineage>
</organism>
<proteinExistence type="predicted"/>
<accession>A0ABN6VUA0</accession>
<feature type="compositionally biased region" description="Basic residues" evidence="1">
    <location>
        <begin position="80"/>
        <end position="91"/>
    </location>
</feature>
<reference evidence="2 3" key="1">
    <citation type="submission" date="2022-12" db="EMBL/GenBank/DDBJ databases">
        <title>Polyphasic characterization of Geotalea uranireducens NIT-SL11 newly isolated from a complex of sewage sludge and microbially reduced graphene oxide.</title>
        <authorList>
            <person name="Xie L."/>
            <person name="Yoshida N."/>
            <person name="Meng L."/>
        </authorList>
    </citation>
    <scope>NUCLEOTIDE SEQUENCE [LARGE SCALE GENOMIC DNA]</scope>
    <source>
        <strain evidence="2 3">NIT-SL11</strain>
    </source>
</reference>
<dbReference type="Proteomes" id="UP001317705">
    <property type="component" value="Chromosome"/>
</dbReference>
<evidence type="ECO:0000256" key="1">
    <source>
        <dbReference type="SAM" id="MobiDB-lite"/>
    </source>
</evidence>
<sequence>MRTLAGGWQIEDSCYVDAAPSPDRTPTPAAELEAFLAANTFFCEAYAARIRAQQCETNRSNGLYLCGKCAQERPSVAAPAKRRGRPAKRHMRDNPESPWRQNPMFIPKERRPGLSECDESSAIAASLAAAQSPAKSRQRRIQAQNGVTSGGPSSEIIAQLLKRVQKMMSKSKRRTLRGRN</sequence>
<dbReference type="RefSeq" id="WP_282002864.1">
    <property type="nucleotide sequence ID" value="NZ_AP027151.1"/>
</dbReference>
<feature type="region of interest" description="Disordered" evidence="1">
    <location>
        <begin position="77"/>
        <end position="106"/>
    </location>
</feature>
<feature type="region of interest" description="Disordered" evidence="1">
    <location>
        <begin position="128"/>
        <end position="154"/>
    </location>
</feature>
<gene>
    <name evidence="2" type="ORF">GURASL_13390</name>
</gene>
<dbReference type="EMBL" id="AP027151">
    <property type="protein sequence ID" value="BDV42416.1"/>
    <property type="molecule type" value="Genomic_DNA"/>
</dbReference>
<evidence type="ECO:0000313" key="3">
    <source>
        <dbReference type="Proteomes" id="UP001317705"/>
    </source>
</evidence>
<keyword evidence="3" id="KW-1185">Reference proteome</keyword>
<feature type="compositionally biased region" description="Polar residues" evidence="1">
    <location>
        <begin position="141"/>
        <end position="152"/>
    </location>
</feature>
<evidence type="ECO:0000313" key="2">
    <source>
        <dbReference type="EMBL" id="BDV42416.1"/>
    </source>
</evidence>
<name>A0ABN6VUA0_9BACT</name>
<protein>
    <submittedName>
        <fullName evidence="2">Uncharacterized protein</fullName>
    </submittedName>
</protein>